<sequence length="80" mass="8887">MLVADGIAGVFRRKMNARPPDMAIRQKQGCKAAAHKDMGEITYLRLRSRHIDICAKLMTSCAKAGIDCRIPARQAKLHLP</sequence>
<protein>
    <submittedName>
        <fullName evidence="1">Uncharacterized protein</fullName>
    </submittedName>
</protein>
<organism evidence="1 2">
    <name type="scientific">Ensifer canadensis</name>
    <dbReference type="NCBI Taxonomy" id="555315"/>
    <lineage>
        <taxon>Bacteria</taxon>
        <taxon>Pseudomonadati</taxon>
        <taxon>Pseudomonadota</taxon>
        <taxon>Alphaproteobacteria</taxon>
        <taxon>Hyphomicrobiales</taxon>
        <taxon>Rhizobiaceae</taxon>
        <taxon>Sinorhizobium/Ensifer group</taxon>
        <taxon>Ensifer</taxon>
    </lineage>
</organism>
<dbReference type="RefSeq" id="WP_128090422.1">
    <property type="nucleotide sequence ID" value="NZ_CP083370.1"/>
</dbReference>
<evidence type="ECO:0000313" key="2">
    <source>
        <dbReference type="Proteomes" id="UP000744980"/>
    </source>
</evidence>
<evidence type="ECO:0000313" key="1">
    <source>
        <dbReference type="EMBL" id="MBM3094346.1"/>
    </source>
</evidence>
<reference evidence="1 2" key="1">
    <citation type="submission" date="2020-01" db="EMBL/GenBank/DDBJ databases">
        <title>Draft genome assembly of Ensifer adhaerens T173.</title>
        <authorList>
            <person name="Craig J.E."/>
            <person name="Stinchcombe J.R."/>
        </authorList>
    </citation>
    <scope>NUCLEOTIDE SEQUENCE [LARGE SCALE GENOMIC DNA]</scope>
    <source>
        <strain evidence="1 2">T173</strain>
    </source>
</reference>
<dbReference type="Proteomes" id="UP000744980">
    <property type="component" value="Unassembled WGS sequence"/>
</dbReference>
<comment type="caution">
    <text evidence="1">The sequence shown here is derived from an EMBL/GenBank/DDBJ whole genome shotgun (WGS) entry which is preliminary data.</text>
</comment>
<proteinExistence type="predicted"/>
<name>A0AAW4FSQ1_9HYPH</name>
<dbReference type="AlphaFoldDB" id="A0AAW4FSQ1"/>
<accession>A0AAW4FSQ1</accession>
<gene>
    <name evidence="1" type="ORF">GFB56_26750</name>
</gene>
<keyword evidence="2" id="KW-1185">Reference proteome</keyword>
<dbReference type="EMBL" id="WXFA01000025">
    <property type="protein sequence ID" value="MBM3094346.1"/>
    <property type="molecule type" value="Genomic_DNA"/>
</dbReference>